<dbReference type="InterPro" id="IPR031559">
    <property type="entry name" value="SMG1"/>
</dbReference>
<feature type="compositionally biased region" description="Low complexity" evidence="1">
    <location>
        <begin position="2187"/>
        <end position="2204"/>
    </location>
</feature>
<dbReference type="Pfam" id="PF15785">
    <property type="entry name" value="SMG1"/>
    <property type="match status" value="1"/>
</dbReference>
<dbReference type="Gene3D" id="3.30.1010.10">
    <property type="entry name" value="Phosphatidylinositol 3-kinase Catalytic Subunit, Chain A, domain 4"/>
    <property type="match status" value="1"/>
</dbReference>
<dbReference type="SUPFAM" id="SSF56112">
    <property type="entry name" value="Protein kinase-like (PK-like)"/>
    <property type="match status" value="1"/>
</dbReference>
<sequence>MLEMDPCETVSFEGRDRSRGARVLTGTPATKLFENLLKVLEQTQHQRMLHEVVPPLALAAERAPQEFSDTFQASVQLLYDWAVRPGLSDDCRAILNTAFAAFSAQWHQERHTDFSAALHQQVLAELQSAGEHEKLHALVFSFYGLSKAMGNLGAHYAEVAPLLLRCIDQAAQLSGLFASDGQSRFCQRSAWTQRSISLISRGMCHIRLCTSVHLAALRALGAEPSPSPSSAMAALEVLQSGTFRELKALSDVGLRQLCEATWEAMLNHSCGEVLQAACLEKVLEELQELVPVSDTECLHAGVANLQLLQHYSGVLEPKQQQVLSESLRPILAASRQTDGQSEMLLAAKLLRLLDDEALVEWIAEEVSHLVAARPHSKGLRLLQSFSSVPGTFWHCFGGRLKLWEPTFQTADPQALAECALALWRDEPRFGRLLRSCFGQLMDPLCPGEAAARGRQKLWAKLAAARLDLGEALVAPSGVLRSLLVTSSELSSESLGSLLTALRTLSPGDGTQHRDFREYLSSMLWRAPGVPNNLKTLWLLLLAAAFFVSHRLKSPFGSASSSLQMLETMMIESSSKVAQKVAASLSKQGAALDASIIDGSFCPLACVQVVFALEQLILLAQEPVVFKPEVPDRTGRVSKQFFEANRKVCADWFHRMRGLLQHTLARYGSHAATYSLTQARLVDALSHLSSTEPLPLSEHALQVLTRRKAEGAPGLRRELILSTVWPAPSAGDTRDARALMPALEQLEPRRSGGTQRVTILTDPKNSLPSHKAVEALDQNLVPLLSSALRLRDVGLCRGVLALLCHGAWAFAAPTGRAVVLFQDALLCFAQKRYEEANLLFAKSYEDPDAWEDTNNAADVRRLGSGRGLQNLLARTWLDSALEARDEEALQAWLRMHQGWAPEAMVAFAQSYELLLKRDWEASRSALGTAQAASAAAWAAAADADASAARGGEGVARLSRWDDLHALFMVEAAVEVKLGSELAPQALRQARSSLETEISALCHTEPLLLSSLQVHDELHPQLELLDALESPEKTGCSAAALRRAASLDLLEVLQVPEADALMQTCMQERSYKLAEWVLDTQQVLEPSLWRSKLLMAQRERMAEGLQVLDYALASAFTKLRDADFRRGRRAVHHEIAGLSSQLLSSVGATPSPRVLRSLVGLGKHLAAEGAGLSCEWSDVGDCQEPTSLIQAHSRTSTPIVVKGPSQSGATPAQQLAPICAEGFNAAYAQCLGGQNSYLMIMVTDAEKAYCAYTDGWAATTENYPDHTACFASPGQSEALYYDSSQKSLVNWDKATVVTGVEQDYTSGEYAFNWSPSDGYIGVITKIPSEQKQYSMYVKNNLGSSSSNGLSADVPCDRDTSVQYQAEHFPVNGLSGPCQKDNDDYWMAFGSGEVTICFPGAPGQLFDEWAGRWCTALMVPELSTTLPGAQLNPFFMGQWFEQTCQLCDDGHLWGQYADWLFLQAWSLEPAYVEAVLSAALGSAAPPELPQLARWVAQGIRRWVKHESGRATAMSLQWLLKHSKVGQCRCWKDLGEQRAAALAEPIAFLASTFSQWQRAAGAQTIEAYVRHLNRSELPPSHPRVQRAVLRSLRLTERHLQRPSALEWLETRFLEPLLPQLLAYMNGPSTEHSVATVAAGLFERVADRKPHVVLFPALAAEESSKALAIAQRLHPALLGTASRFARALNAMAIPVDEVCARILHFAESFLAPKPVDEVPSCAPQLLGPLLDLLEDLDVEKPHRSGSPSQVLCLMGCAPSLDSVYARRFLQIFLPPLRRMLYLHGPHRLAKGAQELQRSLLAHLHVLQRSCNHFASSSVPLVDLAPDLLQMFQDQEQIILPIDVAPGAPLMRLTRASEVVHLLSTKTKPKKLSFEAQDGTWHSFLLKGSDDLRLDGRIMQLLQMANAVVEAGACKALEALGPTCGTRGLRCRGYDVVPIAARAGLIRWVAAVPLFVIHKQRRQASQKQETEKPKALASADLWHRKIQQHLRAMDSDVNHPRRHWPMEALRRTFDEMQADSPSDLISRELFLSSLHPGQHFLRQRAYTLSTSFSSILGHLIGLGDRHLDNLLLDLTTGEVVHVDYSICFDRGQRLRVPERVPFRLTRCMVHALGPLGLGGPFVQTMEVGLGLIAEWRELILSLMEPCLALAPVNDWVAPVMSPFQKTKEVKEAKVDTSKDHKEEAAPAAPPGLAPSGPAPSAAARSSSEAPVKLEAENQLEWPLGCEGEVVSSEA</sequence>
<gene>
    <name evidence="3" type="ORF">CCMP2556_LOCUS3231</name>
</gene>
<feature type="domain" description="PI3K/PI4K catalytic" evidence="2">
    <location>
        <begin position="1850"/>
        <end position="2196"/>
    </location>
</feature>
<proteinExistence type="predicted"/>
<dbReference type="Proteomes" id="UP001642484">
    <property type="component" value="Unassembled WGS sequence"/>
</dbReference>
<feature type="region of interest" description="Disordered" evidence="1">
    <location>
        <begin position="2161"/>
        <end position="2213"/>
    </location>
</feature>
<evidence type="ECO:0000259" key="2">
    <source>
        <dbReference type="PROSITE" id="PS50290"/>
    </source>
</evidence>
<evidence type="ECO:0000256" key="1">
    <source>
        <dbReference type="SAM" id="MobiDB-lite"/>
    </source>
</evidence>
<organism evidence="3 4">
    <name type="scientific">Durusdinium trenchii</name>
    <dbReference type="NCBI Taxonomy" id="1381693"/>
    <lineage>
        <taxon>Eukaryota</taxon>
        <taxon>Sar</taxon>
        <taxon>Alveolata</taxon>
        <taxon>Dinophyceae</taxon>
        <taxon>Suessiales</taxon>
        <taxon>Symbiodiniaceae</taxon>
        <taxon>Durusdinium</taxon>
    </lineage>
</organism>
<dbReference type="InterPro" id="IPR036940">
    <property type="entry name" value="PI3/4_kinase_cat_sf"/>
</dbReference>
<dbReference type="InterPro" id="IPR000403">
    <property type="entry name" value="PI3/4_kinase_cat_dom"/>
</dbReference>
<dbReference type="InterPro" id="IPR011009">
    <property type="entry name" value="Kinase-like_dom_sf"/>
</dbReference>
<accession>A0ABP0HWA8</accession>
<dbReference type="PANTHER" id="PTHR11139:SF71">
    <property type="entry name" value="SERINE_THREONINE-PROTEIN KINASE SMG1"/>
    <property type="match status" value="1"/>
</dbReference>
<keyword evidence="4" id="KW-1185">Reference proteome</keyword>
<dbReference type="PROSITE" id="PS50290">
    <property type="entry name" value="PI3_4_KINASE_3"/>
    <property type="match status" value="1"/>
</dbReference>
<dbReference type="Pfam" id="PF00454">
    <property type="entry name" value="PI3_PI4_kinase"/>
    <property type="match status" value="1"/>
</dbReference>
<evidence type="ECO:0000313" key="4">
    <source>
        <dbReference type="Proteomes" id="UP001642484"/>
    </source>
</evidence>
<feature type="compositionally biased region" description="Basic and acidic residues" evidence="1">
    <location>
        <begin position="2161"/>
        <end position="2178"/>
    </location>
</feature>
<dbReference type="PANTHER" id="PTHR11139">
    <property type="entry name" value="ATAXIA TELANGIECTASIA MUTATED ATM -RELATED"/>
    <property type="match status" value="1"/>
</dbReference>
<evidence type="ECO:0000313" key="3">
    <source>
        <dbReference type="EMBL" id="CAK8993409.1"/>
    </source>
</evidence>
<dbReference type="InterPro" id="IPR050517">
    <property type="entry name" value="DDR_Repair_Kinase"/>
</dbReference>
<dbReference type="EMBL" id="CAXAMN010001237">
    <property type="protein sequence ID" value="CAK8993409.1"/>
    <property type="molecule type" value="Genomic_DNA"/>
</dbReference>
<name>A0ABP0HWA8_9DINO</name>
<dbReference type="Gene3D" id="1.10.1070.11">
    <property type="entry name" value="Phosphatidylinositol 3-/4-kinase, catalytic domain"/>
    <property type="match status" value="1"/>
</dbReference>
<reference evidence="3 4" key="1">
    <citation type="submission" date="2024-02" db="EMBL/GenBank/DDBJ databases">
        <authorList>
            <person name="Chen Y."/>
            <person name="Shah S."/>
            <person name="Dougan E. K."/>
            <person name="Thang M."/>
            <person name="Chan C."/>
        </authorList>
    </citation>
    <scope>NUCLEOTIDE SEQUENCE [LARGE SCALE GENOMIC DNA]</scope>
</reference>
<dbReference type="SMART" id="SM00146">
    <property type="entry name" value="PI3Kc"/>
    <property type="match status" value="1"/>
</dbReference>
<comment type="caution">
    <text evidence="3">The sequence shown here is derived from an EMBL/GenBank/DDBJ whole genome shotgun (WGS) entry which is preliminary data.</text>
</comment>
<protein>
    <recommendedName>
        <fullName evidence="2">PI3K/PI4K catalytic domain-containing protein</fullName>
    </recommendedName>
</protein>